<evidence type="ECO:0000256" key="1">
    <source>
        <dbReference type="SAM" id="MobiDB-lite"/>
    </source>
</evidence>
<protein>
    <submittedName>
        <fullName evidence="2">Uncharacterized protein (TIGR04222 family)</fullName>
    </submittedName>
</protein>
<dbReference type="AlphaFoldDB" id="A0A542ETP4"/>
<dbReference type="Proteomes" id="UP000316298">
    <property type="component" value="Unassembled WGS sequence"/>
</dbReference>
<proteinExistence type="predicted"/>
<organism evidence="2 3">
    <name type="scientific">Kribbella jejuensis</name>
    <dbReference type="NCBI Taxonomy" id="236068"/>
    <lineage>
        <taxon>Bacteria</taxon>
        <taxon>Bacillati</taxon>
        <taxon>Actinomycetota</taxon>
        <taxon>Actinomycetes</taxon>
        <taxon>Propionibacteriales</taxon>
        <taxon>Kribbellaceae</taxon>
        <taxon>Kribbella</taxon>
    </lineage>
</organism>
<comment type="caution">
    <text evidence="2">The sequence shown here is derived from an EMBL/GenBank/DDBJ whole genome shotgun (WGS) entry which is preliminary data.</text>
</comment>
<dbReference type="InterPro" id="IPR026467">
    <property type="entry name" value="Ser/Gly_Cys_C_dom"/>
</dbReference>
<dbReference type="RefSeq" id="WP_185759237.1">
    <property type="nucleotide sequence ID" value="NZ_BAAAKA010000028.1"/>
</dbReference>
<feature type="region of interest" description="Disordered" evidence="1">
    <location>
        <begin position="151"/>
        <end position="171"/>
    </location>
</feature>
<accession>A0A542ETP4</accession>
<name>A0A542ETP4_9ACTN</name>
<evidence type="ECO:0000313" key="3">
    <source>
        <dbReference type="Proteomes" id="UP000316298"/>
    </source>
</evidence>
<dbReference type="EMBL" id="VFMM01000001">
    <property type="protein sequence ID" value="TQJ18544.1"/>
    <property type="molecule type" value="Genomic_DNA"/>
</dbReference>
<reference evidence="2 3" key="1">
    <citation type="submission" date="2019-06" db="EMBL/GenBank/DDBJ databases">
        <title>Sequencing the genomes of 1000 actinobacteria strains.</title>
        <authorList>
            <person name="Klenk H.-P."/>
        </authorList>
    </citation>
    <scope>NUCLEOTIDE SEQUENCE [LARGE SCALE GENOMIC DNA]</scope>
    <source>
        <strain evidence="2 3">DSM 17305</strain>
    </source>
</reference>
<evidence type="ECO:0000313" key="2">
    <source>
        <dbReference type="EMBL" id="TQJ18544.1"/>
    </source>
</evidence>
<dbReference type="NCBIfam" id="TIGR04222">
    <property type="entry name" value="near_uncomplex"/>
    <property type="match status" value="1"/>
</dbReference>
<gene>
    <name evidence="2" type="ORF">FB475_2690</name>
</gene>
<keyword evidence="3" id="KW-1185">Reference proteome</keyword>
<sequence length="171" mass="18369">MDGLTDYEAGYLVGGAPRAALVVLVTLVTDGRLEVAYNRQRVKVARTGSKYPIEAAALELVPDSGLGVAEFLADLAASPAVADLEKALRAKGQLRFLRWFSPTYRELTERPGTGVRRVAVLGVPGIADDRLRDVLGQPRPPMPRINPMLPVRDNTFDGSIAPSEGTWTAGT</sequence>